<feature type="transmembrane region" description="Helical" evidence="1">
    <location>
        <begin position="36"/>
        <end position="55"/>
    </location>
</feature>
<accession>A0A4R1M1G7</accession>
<evidence type="ECO:0000256" key="1">
    <source>
        <dbReference type="SAM" id="Phobius"/>
    </source>
</evidence>
<dbReference type="EMBL" id="SMGO01000001">
    <property type="protein sequence ID" value="TCK85816.1"/>
    <property type="molecule type" value="Genomic_DNA"/>
</dbReference>
<sequence length="87" mass="9843">MKINNFIIGSVIGAVVPMIVYLLIQFNSGNFINNKPFALYGLAVLLNLLIMRYFFHFELTRSAQGVIFITFVITMALLFSGSFKIDM</sequence>
<evidence type="ECO:0008006" key="4">
    <source>
        <dbReference type="Google" id="ProtNLM"/>
    </source>
</evidence>
<keyword evidence="1" id="KW-0472">Membrane</keyword>
<name>A0A4R1M1G7_9SPHI</name>
<gene>
    <name evidence="2" type="ORF">C8N28_1133</name>
</gene>
<proteinExistence type="predicted"/>
<comment type="caution">
    <text evidence="2">The sequence shown here is derived from an EMBL/GenBank/DDBJ whole genome shotgun (WGS) entry which is preliminary data.</text>
</comment>
<organism evidence="2 3">
    <name type="scientific">Albibacterium bauzanense</name>
    <dbReference type="NCBI Taxonomy" id="653929"/>
    <lineage>
        <taxon>Bacteria</taxon>
        <taxon>Pseudomonadati</taxon>
        <taxon>Bacteroidota</taxon>
        <taxon>Sphingobacteriia</taxon>
        <taxon>Sphingobacteriales</taxon>
        <taxon>Sphingobacteriaceae</taxon>
        <taxon>Albibacterium</taxon>
    </lineage>
</organism>
<dbReference type="AlphaFoldDB" id="A0A4R1M1G7"/>
<keyword evidence="3" id="KW-1185">Reference proteome</keyword>
<feature type="transmembrane region" description="Helical" evidence="1">
    <location>
        <begin position="6"/>
        <end position="24"/>
    </location>
</feature>
<protein>
    <recommendedName>
        <fullName evidence="4">Stationary phase survival protein SurE</fullName>
    </recommendedName>
</protein>
<evidence type="ECO:0000313" key="3">
    <source>
        <dbReference type="Proteomes" id="UP000294616"/>
    </source>
</evidence>
<keyword evidence="1" id="KW-1133">Transmembrane helix</keyword>
<evidence type="ECO:0000313" key="2">
    <source>
        <dbReference type="EMBL" id="TCK85816.1"/>
    </source>
</evidence>
<feature type="transmembrane region" description="Helical" evidence="1">
    <location>
        <begin position="61"/>
        <end position="79"/>
    </location>
</feature>
<keyword evidence="1" id="KW-0812">Transmembrane</keyword>
<reference evidence="2 3" key="1">
    <citation type="submission" date="2019-03" db="EMBL/GenBank/DDBJ databases">
        <title>Genomic Encyclopedia of Archaeal and Bacterial Type Strains, Phase II (KMG-II): from individual species to whole genera.</title>
        <authorList>
            <person name="Goeker M."/>
        </authorList>
    </citation>
    <scope>NUCLEOTIDE SEQUENCE [LARGE SCALE GENOMIC DNA]</scope>
    <source>
        <strain evidence="2 3">DSM 22554</strain>
    </source>
</reference>
<dbReference type="Proteomes" id="UP000294616">
    <property type="component" value="Unassembled WGS sequence"/>
</dbReference>